<evidence type="ECO:0000256" key="1">
    <source>
        <dbReference type="SAM" id="MobiDB-lite"/>
    </source>
</evidence>
<dbReference type="AlphaFoldDB" id="A0A2X4U155"/>
<reference evidence="2 3" key="1">
    <citation type="submission" date="2018-06" db="EMBL/GenBank/DDBJ databases">
        <authorList>
            <consortium name="Pathogen Informatics"/>
            <person name="Doyle S."/>
        </authorList>
    </citation>
    <scope>NUCLEOTIDE SEQUENCE [LARGE SCALE GENOMIC DNA]</scope>
    <source>
        <strain evidence="2 3">NCTC10994</strain>
    </source>
</reference>
<proteinExistence type="predicted"/>
<sequence length="213" mass="23744">MNHGSSVTTATRPRPRTLSRHDREWIYANCCARLEAHGVNPRRAKTVTAVYEYLERLSAVFPDNTDADDPMVNPSVERIAEETRSSLRGVKHALARLGDLGLVRTVRRTGRAAWRALTNSIGRMLAKRGANNTRREVQTSTRAGQPPYISLYDQKNDQRAGSAPAERRGWASSTPTTPTPPRFVPTPATGSSPELRAKLRTGWRNLAKRGDRF</sequence>
<organism evidence="2 3">
    <name type="scientific">Rhodococcus coprophilus</name>
    <dbReference type="NCBI Taxonomy" id="38310"/>
    <lineage>
        <taxon>Bacteria</taxon>
        <taxon>Bacillati</taxon>
        <taxon>Actinomycetota</taxon>
        <taxon>Actinomycetes</taxon>
        <taxon>Mycobacteriales</taxon>
        <taxon>Nocardiaceae</taxon>
        <taxon>Rhodococcus</taxon>
    </lineage>
</organism>
<protein>
    <submittedName>
        <fullName evidence="2">Uncharacterized protein</fullName>
    </submittedName>
</protein>
<name>A0A2X4U155_9NOCA</name>
<accession>A0A2X4U155</accession>
<evidence type="ECO:0000313" key="3">
    <source>
        <dbReference type="Proteomes" id="UP000249091"/>
    </source>
</evidence>
<keyword evidence="3" id="KW-1185">Reference proteome</keyword>
<dbReference type="Proteomes" id="UP000249091">
    <property type="component" value="Chromosome 1"/>
</dbReference>
<dbReference type="KEGG" id="rcr:NCTC10994_02353"/>
<feature type="region of interest" description="Disordered" evidence="1">
    <location>
        <begin position="127"/>
        <end position="213"/>
    </location>
</feature>
<evidence type="ECO:0000313" key="2">
    <source>
        <dbReference type="EMBL" id="SQI32881.1"/>
    </source>
</evidence>
<dbReference type="EMBL" id="LS483468">
    <property type="protein sequence ID" value="SQI32881.1"/>
    <property type="molecule type" value="Genomic_DNA"/>
</dbReference>
<gene>
    <name evidence="2" type="ORF">NCTC10994_02353</name>
</gene>